<feature type="compositionally biased region" description="Acidic residues" evidence="1">
    <location>
        <begin position="209"/>
        <end position="226"/>
    </location>
</feature>
<proteinExistence type="predicted"/>
<sequence>MISPYMQIAYSPQQNEVEERYNITLVEKMMSRLLNCGLGISRTSVHLKSLDVRLKLFVACNGCALVELTASSPLPINALHSLFRYQLYIPEWSDTNMSLTLHLNMMDMFPKKQLTIVVIGGEGVIVEIDESKIGRRGFSHHLLLLEEAFVDPVSRQHINTIDGLWRHLKISIPQRFMEFCKFAGIMYNPINLLDEDEDRRIELIANGDEDIMPSDIPDSSDSEDDVPSILFGHDPTEHEPTIGNERDTCNETDSLQIEIDPDISPKQSTDDPLLKINTQRKLIA</sequence>
<dbReference type="EMBL" id="JRES01001533">
    <property type="protein sequence ID" value="KNC22222.1"/>
    <property type="molecule type" value="Genomic_DNA"/>
</dbReference>
<dbReference type="AlphaFoldDB" id="A0A0L0BQ85"/>
<comment type="caution">
    <text evidence="2">The sequence shown here is derived from an EMBL/GenBank/DDBJ whole genome shotgun (WGS) entry which is preliminary data.</text>
</comment>
<accession>A0A0L0BQ85</accession>
<dbReference type="Proteomes" id="UP000037069">
    <property type="component" value="Unassembled WGS sequence"/>
</dbReference>
<evidence type="ECO:0000313" key="2">
    <source>
        <dbReference type="EMBL" id="KNC22222.1"/>
    </source>
</evidence>
<feature type="region of interest" description="Disordered" evidence="1">
    <location>
        <begin position="260"/>
        <end position="284"/>
    </location>
</feature>
<evidence type="ECO:0000313" key="3">
    <source>
        <dbReference type="Proteomes" id="UP000037069"/>
    </source>
</evidence>
<protein>
    <submittedName>
        <fullName evidence="2">Uncharacterized protein</fullName>
    </submittedName>
</protein>
<keyword evidence="3" id="KW-1185">Reference proteome</keyword>
<organism evidence="2 3">
    <name type="scientific">Lucilia cuprina</name>
    <name type="common">Green bottle fly</name>
    <name type="synonym">Australian sheep blowfly</name>
    <dbReference type="NCBI Taxonomy" id="7375"/>
    <lineage>
        <taxon>Eukaryota</taxon>
        <taxon>Metazoa</taxon>
        <taxon>Ecdysozoa</taxon>
        <taxon>Arthropoda</taxon>
        <taxon>Hexapoda</taxon>
        <taxon>Insecta</taxon>
        <taxon>Pterygota</taxon>
        <taxon>Neoptera</taxon>
        <taxon>Endopterygota</taxon>
        <taxon>Diptera</taxon>
        <taxon>Brachycera</taxon>
        <taxon>Muscomorpha</taxon>
        <taxon>Oestroidea</taxon>
        <taxon>Calliphoridae</taxon>
        <taxon>Luciliinae</taxon>
        <taxon>Lucilia</taxon>
    </lineage>
</organism>
<reference evidence="2 3" key="1">
    <citation type="journal article" date="2015" name="Nat. Commun.">
        <title>Lucilia cuprina genome unlocks parasitic fly biology to underpin future interventions.</title>
        <authorList>
            <person name="Anstead C.A."/>
            <person name="Korhonen P.K."/>
            <person name="Young N.D."/>
            <person name="Hall R.S."/>
            <person name="Jex A.R."/>
            <person name="Murali S.C."/>
            <person name="Hughes D.S."/>
            <person name="Lee S.F."/>
            <person name="Perry T."/>
            <person name="Stroehlein A.J."/>
            <person name="Ansell B.R."/>
            <person name="Breugelmans B."/>
            <person name="Hofmann A."/>
            <person name="Qu J."/>
            <person name="Dugan S."/>
            <person name="Lee S.L."/>
            <person name="Chao H."/>
            <person name="Dinh H."/>
            <person name="Han Y."/>
            <person name="Doddapaneni H.V."/>
            <person name="Worley K.C."/>
            <person name="Muzny D.M."/>
            <person name="Ioannidis P."/>
            <person name="Waterhouse R.M."/>
            <person name="Zdobnov E.M."/>
            <person name="James P.J."/>
            <person name="Bagnall N.H."/>
            <person name="Kotze A.C."/>
            <person name="Gibbs R.A."/>
            <person name="Richards S."/>
            <person name="Batterham P."/>
            <person name="Gasser R.B."/>
        </authorList>
    </citation>
    <scope>NUCLEOTIDE SEQUENCE [LARGE SCALE GENOMIC DNA]</scope>
    <source>
        <strain evidence="2 3">LS</strain>
        <tissue evidence="2">Full body</tissue>
    </source>
</reference>
<feature type="compositionally biased region" description="Basic and acidic residues" evidence="1">
    <location>
        <begin position="234"/>
        <end position="248"/>
    </location>
</feature>
<feature type="region of interest" description="Disordered" evidence="1">
    <location>
        <begin position="209"/>
        <end position="248"/>
    </location>
</feature>
<gene>
    <name evidence="2" type="ORF">FF38_01875</name>
</gene>
<name>A0A0L0BQ85_LUCCU</name>
<evidence type="ECO:0000256" key="1">
    <source>
        <dbReference type="SAM" id="MobiDB-lite"/>
    </source>
</evidence>